<dbReference type="InParanoid" id="A0A1Q3CZL7"/>
<accession>A0A1Q3CZL7</accession>
<evidence type="ECO:0000313" key="1">
    <source>
        <dbReference type="EMBL" id="GAV85581.1"/>
    </source>
</evidence>
<dbReference type="AlphaFoldDB" id="A0A1Q3CZL7"/>
<gene>
    <name evidence="1" type="ORF">CFOL_v3_29017</name>
</gene>
<organism evidence="1 2">
    <name type="scientific">Cephalotus follicularis</name>
    <name type="common">Albany pitcher plant</name>
    <dbReference type="NCBI Taxonomy" id="3775"/>
    <lineage>
        <taxon>Eukaryota</taxon>
        <taxon>Viridiplantae</taxon>
        <taxon>Streptophyta</taxon>
        <taxon>Embryophyta</taxon>
        <taxon>Tracheophyta</taxon>
        <taxon>Spermatophyta</taxon>
        <taxon>Magnoliopsida</taxon>
        <taxon>eudicotyledons</taxon>
        <taxon>Gunneridae</taxon>
        <taxon>Pentapetalae</taxon>
        <taxon>rosids</taxon>
        <taxon>fabids</taxon>
        <taxon>Oxalidales</taxon>
        <taxon>Cephalotaceae</taxon>
        <taxon>Cephalotus</taxon>
    </lineage>
</organism>
<keyword evidence="2" id="KW-1185">Reference proteome</keyword>
<sequence>MVHPGASVLVDQDPNATTKGELLVKGKQPFHPTVLRAYSLLGGRQETMDLPHNGCEGLTGPKAQRGLGPSIASLKLGLHDGSVCPLASRPSFTKSATNPMVGPYGPSESGEAKEPKQSVNMFSLSMRSESKLSFFPPVLVAGEVIAKPPGGIFKQGAREWNTSLVGHFVGRRIPFKAVNETLHKKWKVVGHFSYLRLRMVSLCLNLIMCKPGTGFLIRDLGRSRGHILP</sequence>
<evidence type="ECO:0008006" key="3">
    <source>
        <dbReference type="Google" id="ProtNLM"/>
    </source>
</evidence>
<reference evidence="2" key="1">
    <citation type="submission" date="2016-04" db="EMBL/GenBank/DDBJ databases">
        <title>Cephalotus genome sequencing.</title>
        <authorList>
            <person name="Fukushima K."/>
            <person name="Hasebe M."/>
            <person name="Fang X."/>
        </authorList>
    </citation>
    <scope>NUCLEOTIDE SEQUENCE [LARGE SCALE GENOMIC DNA]</scope>
    <source>
        <strain evidence="2">cv. St1</strain>
    </source>
</reference>
<protein>
    <recommendedName>
        <fullName evidence="3">DUF4283 domain-containing protein</fullName>
    </recommendedName>
</protein>
<evidence type="ECO:0000313" key="2">
    <source>
        <dbReference type="Proteomes" id="UP000187406"/>
    </source>
</evidence>
<dbReference type="OrthoDB" id="10693436at2759"/>
<proteinExistence type="predicted"/>
<dbReference type="EMBL" id="BDDD01003614">
    <property type="protein sequence ID" value="GAV85581.1"/>
    <property type="molecule type" value="Genomic_DNA"/>
</dbReference>
<comment type="caution">
    <text evidence="1">The sequence shown here is derived from an EMBL/GenBank/DDBJ whole genome shotgun (WGS) entry which is preliminary data.</text>
</comment>
<name>A0A1Q3CZL7_CEPFO</name>
<dbReference type="Proteomes" id="UP000187406">
    <property type="component" value="Unassembled WGS sequence"/>
</dbReference>